<organism evidence="1 2">
    <name type="scientific">Senegalia massiliensis</name>
    <dbReference type="NCBI Taxonomy" id="1720316"/>
    <lineage>
        <taxon>Bacteria</taxon>
        <taxon>Bacillati</taxon>
        <taxon>Bacillota</taxon>
        <taxon>Clostridia</taxon>
        <taxon>Eubacteriales</taxon>
        <taxon>Clostridiaceae</taxon>
        <taxon>Senegalia</taxon>
    </lineage>
</organism>
<protein>
    <submittedName>
        <fullName evidence="1">DNA-binding protein</fullName>
    </submittedName>
</protein>
<dbReference type="InterPro" id="IPR027417">
    <property type="entry name" value="P-loop_NTPase"/>
</dbReference>
<sequence>MSLEIKKATEIKKAKGTYLIYGPPGMGKTTALKFLHGKTLVLDVDRTTKVLRGAKNIDIAEIDNINTWKHWEETVIDLYENYQGVYDNIAVDNVSELERCILSDLGRQGKNKGVPNMGDYQYLQFKLVNSLRYMKNLNSNIIWTAWETTDSFQDANGQQFNRSFPQINGKILNNVLGLCDVVGKLTINKEDKRGFILSATNSTYAKNQLDSRGGCLQEELIVSGTKEVSKKSNK</sequence>
<gene>
    <name evidence="1" type="ORF">D3Z33_02830</name>
</gene>
<proteinExistence type="predicted"/>
<dbReference type="InterPro" id="IPR006505">
    <property type="entry name" value="Phage_nucleotide-bp"/>
</dbReference>
<reference evidence="1 2" key="1">
    <citation type="submission" date="2018-08" db="EMBL/GenBank/DDBJ databases">
        <title>Murine metabolic-syndrome-specific gut microbial biobank.</title>
        <authorList>
            <person name="Liu C."/>
        </authorList>
    </citation>
    <scope>NUCLEOTIDE SEQUENCE [LARGE SCALE GENOMIC DNA]</scope>
    <source>
        <strain evidence="1 2">583</strain>
    </source>
</reference>
<keyword evidence="1" id="KW-0238">DNA-binding</keyword>
<dbReference type="AlphaFoldDB" id="A0A845QVH1"/>
<evidence type="ECO:0000313" key="2">
    <source>
        <dbReference type="Proteomes" id="UP000467132"/>
    </source>
</evidence>
<evidence type="ECO:0000313" key="1">
    <source>
        <dbReference type="EMBL" id="NBI05789.1"/>
    </source>
</evidence>
<accession>A0A845QVH1</accession>
<dbReference type="NCBIfam" id="TIGR01618">
    <property type="entry name" value="phage_P_loop"/>
    <property type="match status" value="1"/>
</dbReference>
<keyword evidence="2" id="KW-1185">Reference proteome</keyword>
<comment type="caution">
    <text evidence="1">The sequence shown here is derived from an EMBL/GenBank/DDBJ whole genome shotgun (WGS) entry which is preliminary data.</text>
</comment>
<dbReference type="GO" id="GO:0003677">
    <property type="term" value="F:DNA binding"/>
    <property type="evidence" value="ECO:0007669"/>
    <property type="project" value="UniProtKB-KW"/>
</dbReference>
<dbReference type="OrthoDB" id="5413799at2"/>
<dbReference type="EMBL" id="QXXA01000004">
    <property type="protein sequence ID" value="NBI05789.1"/>
    <property type="molecule type" value="Genomic_DNA"/>
</dbReference>
<dbReference type="Pfam" id="PF13479">
    <property type="entry name" value="AAA_24"/>
    <property type="match status" value="1"/>
</dbReference>
<dbReference type="Proteomes" id="UP000467132">
    <property type="component" value="Unassembled WGS sequence"/>
</dbReference>
<dbReference type="SUPFAM" id="SSF52540">
    <property type="entry name" value="P-loop containing nucleoside triphosphate hydrolases"/>
    <property type="match status" value="1"/>
</dbReference>
<dbReference type="RefSeq" id="WP_160196277.1">
    <property type="nucleotide sequence ID" value="NZ_QXXA01000004.1"/>
</dbReference>
<name>A0A845QVH1_9CLOT</name>